<evidence type="ECO:0000313" key="3">
    <source>
        <dbReference type="Proteomes" id="UP000004995"/>
    </source>
</evidence>
<dbReference type="HOGENOM" id="CLU_2150276_0_0_1"/>
<proteinExistence type="predicted"/>
<evidence type="ECO:0000313" key="2">
    <source>
        <dbReference type="EnsemblPlants" id="KQK90657"/>
    </source>
</evidence>
<organism evidence="2 3">
    <name type="scientific">Setaria italica</name>
    <name type="common">Foxtail millet</name>
    <name type="synonym">Panicum italicum</name>
    <dbReference type="NCBI Taxonomy" id="4555"/>
    <lineage>
        <taxon>Eukaryota</taxon>
        <taxon>Viridiplantae</taxon>
        <taxon>Streptophyta</taxon>
        <taxon>Embryophyta</taxon>
        <taxon>Tracheophyta</taxon>
        <taxon>Spermatophyta</taxon>
        <taxon>Magnoliopsida</taxon>
        <taxon>Liliopsida</taxon>
        <taxon>Poales</taxon>
        <taxon>Poaceae</taxon>
        <taxon>PACMAD clade</taxon>
        <taxon>Panicoideae</taxon>
        <taxon>Panicodae</taxon>
        <taxon>Paniceae</taxon>
        <taxon>Cenchrinae</taxon>
        <taxon>Setaria</taxon>
    </lineage>
</organism>
<keyword evidence="1" id="KW-0812">Transmembrane</keyword>
<evidence type="ECO:0000256" key="1">
    <source>
        <dbReference type="SAM" id="Phobius"/>
    </source>
</evidence>
<accession>K4AGW3</accession>
<dbReference type="EMBL" id="AGNK02005951">
    <property type="status" value="NOT_ANNOTATED_CDS"/>
    <property type="molecule type" value="Genomic_DNA"/>
</dbReference>
<keyword evidence="1" id="KW-0472">Membrane</keyword>
<dbReference type="EnsemblPlants" id="KQK90657">
    <property type="protein sequence ID" value="KQK90657"/>
    <property type="gene ID" value="SETIT_038120mg"/>
</dbReference>
<name>K4AGW3_SETIT</name>
<dbReference type="AlphaFoldDB" id="K4AGW3"/>
<reference evidence="3" key="1">
    <citation type="journal article" date="2012" name="Nat. Biotechnol.">
        <title>Reference genome sequence of the model plant Setaria.</title>
        <authorList>
            <person name="Bennetzen J.L."/>
            <person name="Schmutz J."/>
            <person name="Wang H."/>
            <person name="Percifield R."/>
            <person name="Hawkins J."/>
            <person name="Pontaroli A.C."/>
            <person name="Estep M."/>
            <person name="Feng L."/>
            <person name="Vaughn J.N."/>
            <person name="Grimwood J."/>
            <person name="Jenkins J."/>
            <person name="Barry K."/>
            <person name="Lindquist E."/>
            <person name="Hellsten U."/>
            <person name="Deshpande S."/>
            <person name="Wang X."/>
            <person name="Wu X."/>
            <person name="Mitros T."/>
            <person name="Triplett J."/>
            <person name="Yang X."/>
            <person name="Ye C.Y."/>
            <person name="Mauro-Herrera M."/>
            <person name="Wang L."/>
            <person name="Li P."/>
            <person name="Sharma M."/>
            <person name="Sharma R."/>
            <person name="Ronald P.C."/>
            <person name="Panaud O."/>
            <person name="Kellogg E.A."/>
            <person name="Brutnell T.P."/>
            <person name="Doust A.N."/>
            <person name="Tuskan G.A."/>
            <person name="Rokhsar D."/>
            <person name="Devos K.M."/>
        </authorList>
    </citation>
    <scope>NUCLEOTIDE SEQUENCE [LARGE SCALE GENOMIC DNA]</scope>
    <source>
        <strain evidence="3">cv. Yugu1</strain>
    </source>
</reference>
<dbReference type="Gramene" id="KQK90657">
    <property type="protein sequence ID" value="KQK90657"/>
    <property type="gene ID" value="SETIT_038120mg"/>
</dbReference>
<reference evidence="2" key="2">
    <citation type="submission" date="2018-08" db="UniProtKB">
        <authorList>
            <consortium name="EnsemblPlants"/>
        </authorList>
    </citation>
    <scope>IDENTIFICATION</scope>
    <source>
        <strain evidence="2">Yugu1</strain>
    </source>
</reference>
<sequence length="112" mass="13107">MDNNVQTGSLLVMSINVISSFAGNCYALTAHRRVRPCRRRCCARWPSWRDIWYATLTRDDGDRELVDPSIAGRRLTRSVSSDPLLWLVGRRSLKVHRLFFLFFYLAWRIGVF</sequence>
<dbReference type="Proteomes" id="UP000004995">
    <property type="component" value="Unassembled WGS sequence"/>
</dbReference>
<dbReference type="InParanoid" id="K4AGW3"/>
<keyword evidence="3" id="KW-1185">Reference proteome</keyword>
<feature type="transmembrane region" description="Helical" evidence="1">
    <location>
        <begin position="12"/>
        <end position="30"/>
    </location>
</feature>
<protein>
    <submittedName>
        <fullName evidence="2">Uncharacterized protein</fullName>
    </submittedName>
</protein>
<keyword evidence="1" id="KW-1133">Transmembrane helix</keyword>